<evidence type="ECO:0000313" key="4">
    <source>
        <dbReference type="Proteomes" id="UP000749646"/>
    </source>
</evidence>
<feature type="domain" description="WH2" evidence="2">
    <location>
        <begin position="28"/>
        <end position="48"/>
    </location>
</feature>
<proteinExistence type="predicted"/>
<dbReference type="OrthoDB" id="5596683at2759"/>
<feature type="region of interest" description="Disordered" evidence="1">
    <location>
        <begin position="1"/>
        <end position="20"/>
    </location>
</feature>
<name>A0A9P6M9Z0_9FUNG</name>
<dbReference type="GO" id="GO:0003779">
    <property type="term" value="F:actin binding"/>
    <property type="evidence" value="ECO:0007669"/>
    <property type="project" value="InterPro"/>
</dbReference>
<evidence type="ECO:0000259" key="2">
    <source>
        <dbReference type="PROSITE" id="PS51082"/>
    </source>
</evidence>
<organism evidence="3 4">
    <name type="scientific">Modicella reniformis</name>
    <dbReference type="NCBI Taxonomy" id="1440133"/>
    <lineage>
        <taxon>Eukaryota</taxon>
        <taxon>Fungi</taxon>
        <taxon>Fungi incertae sedis</taxon>
        <taxon>Mucoromycota</taxon>
        <taxon>Mortierellomycotina</taxon>
        <taxon>Mortierellomycetes</taxon>
        <taxon>Mortierellales</taxon>
        <taxon>Mortierellaceae</taxon>
        <taxon>Modicella</taxon>
    </lineage>
</organism>
<feature type="compositionally biased region" description="Pro residues" evidence="1">
    <location>
        <begin position="1"/>
        <end position="10"/>
    </location>
</feature>
<dbReference type="InterPro" id="IPR003124">
    <property type="entry name" value="WH2_dom"/>
</dbReference>
<evidence type="ECO:0000256" key="1">
    <source>
        <dbReference type="SAM" id="MobiDB-lite"/>
    </source>
</evidence>
<comment type="caution">
    <text evidence="3">The sequence shown here is derived from an EMBL/GenBank/DDBJ whole genome shotgun (WGS) entry which is preliminary data.</text>
</comment>
<evidence type="ECO:0000313" key="3">
    <source>
        <dbReference type="EMBL" id="KAF9983879.1"/>
    </source>
</evidence>
<accession>A0A9P6M9Z0</accession>
<gene>
    <name evidence="3" type="ORF">BGZ65_001327</name>
</gene>
<feature type="region of interest" description="Disordered" evidence="1">
    <location>
        <begin position="93"/>
        <end position="114"/>
    </location>
</feature>
<feature type="region of interest" description="Disordered" evidence="1">
    <location>
        <begin position="42"/>
        <end position="81"/>
    </location>
</feature>
<protein>
    <recommendedName>
        <fullName evidence="2">WH2 domain-containing protein</fullName>
    </recommendedName>
</protein>
<dbReference type="AlphaFoldDB" id="A0A9P6M9Z0"/>
<dbReference type="Proteomes" id="UP000749646">
    <property type="component" value="Unassembled WGS sequence"/>
</dbReference>
<feature type="compositionally biased region" description="Acidic residues" evidence="1">
    <location>
        <begin position="101"/>
        <end position="114"/>
    </location>
</feature>
<reference evidence="3" key="1">
    <citation type="journal article" date="2020" name="Fungal Divers.">
        <title>Resolving the Mortierellaceae phylogeny through synthesis of multi-gene phylogenetics and phylogenomics.</title>
        <authorList>
            <person name="Vandepol N."/>
            <person name="Liber J."/>
            <person name="Desiro A."/>
            <person name="Na H."/>
            <person name="Kennedy M."/>
            <person name="Barry K."/>
            <person name="Grigoriev I.V."/>
            <person name="Miller A.N."/>
            <person name="O'Donnell K."/>
            <person name="Stajich J.E."/>
            <person name="Bonito G."/>
        </authorList>
    </citation>
    <scope>NUCLEOTIDE SEQUENCE</scope>
    <source>
        <strain evidence="3">MES-2147</strain>
    </source>
</reference>
<sequence>MGGPPPPPMPTGGGAPKIAISTNAPAEGRAGLLESIRGAGGIGALRKTGHGEPASASAPPGRMVPPAPIPTAADETEGGSGDLALALAAALQMRKSRVTGSDDEDDTDDENWDD</sequence>
<dbReference type="PROSITE" id="PS51082">
    <property type="entry name" value="WH2"/>
    <property type="match status" value="1"/>
</dbReference>
<dbReference type="EMBL" id="JAAAHW010003436">
    <property type="protein sequence ID" value="KAF9983879.1"/>
    <property type="molecule type" value="Genomic_DNA"/>
</dbReference>
<keyword evidence="4" id="KW-1185">Reference proteome</keyword>